<protein>
    <submittedName>
        <fullName evidence="1">Uncharacterized protein</fullName>
    </submittedName>
</protein>
<evidence type="ECO:0000313" key="1">
    <source>
        <dbReference type="EMBL" id="GGN47246.1"/>
    </source>
</evidence>
<sequence>MTPEVFLALCALASAGLIVAARVLGAVADRRRPPARIVQPPHPEAAPEVTHWEPEWALIRARRVRRMRGRARFCLDNPADRAARFAERDHRTTP</sequence>
<proteinExistence type="predicted"/>
<dbReference type="EMBL" id="BMML01000066">
    <property type="protein sequence ID" value="GGN47246.1"/>
    <property type="molecule type" value="Genomic_DNA"/>
</dbReference>
<organism evidence="1 2">
    <name type="scientific">Streptomyces fuscichromogenes</name>
    <dbReference type="NCBI Taxonomy" id="1324013"/>
    <lineage>
        <taxon>Bacteria</taxon>
        <taxon>Bacillati</taxon>
        <taxon>Actinomycetota</taxon>
        <taxon>Actinomycetes</taxon>
        <taxon>Kitasatosporales</taxon>
        <taxon>Streptomycetaceae</taxon>
        <taxon>Streptomyces</taxon>
    </lineage>
</organism>
<evidence type="ECO:0000313" key="2">
    <source>
        <dbReference type="Proteomes" id="UP000653411"/>
    </source>
</evidence>
<comment type="caution">
    <text evidence="1">The sequence shown here is derived from an EMBL/GenBank/DDBJ whole genome shotgun (WGS) entry which is preliminary data.</text>
</comment>
<dbReference type="AlphaFoldDB" id="A0A917XRE7"/>
<dbReference type="RefSeq" id="WP_189269739.1">
    <property type="nucleotide sequence ID" value="NZ_BMML01000066.1"/>
</dbReference>
<reference evidence="1" key="2">
    <citation type="submission" date="2020-09" db="EMBL/GenBank/DDBJ databases">
        <authorList>
            <person name="Sun Q."/>
            <person name="Zhou Y."/>
        </authorList>
    </citation>
    <scope>NUCLEOTIDE SEQUENCE</scope>
    <source>
        <strain evidence="1">CGMCC 4.7110</strain>
    </source>
</reference>
<dbReference type="Proteomes" id="UP000653411">
    <property type="component" value="Unassembled WGS sequence"/>
</dbReference>
<accession>A0A917XRE7</accession>
<keyword evidence="2" id="KW-1185">Reference proteome</keyword>
<reference evidence="1" key="1">
    <citation type="journal article" date="2014" name="Int. J. Syst. Evol. Microbiol.">
        <title>Complete genome sequence of Corynebacterium casei LMG S-19264T (=DSM 44701T), isolated from a smear-ripened cheese.</title>
        <authorList>
            <consortium name="US DOE Joint Genome Institute (JGI-PGF)"/>
            <person name="Walter F."/>
            <person name="Albersmeier A."/>
            <person name="Kalinowski J."/>
            <person name="Ruckert C."/>
        </authorList>
    </citation>
    <scope>NUCLEOTIDE SEQUENCE</scope>
    <source>
        <strain evidence="1">CGMCC 4.7110</strain>
    </source>
</reference>
<name>A0A917XRE7_9ACTN</name>
<gene>
    <name evidence="1" type="ORF">GCM10011578_100740</name>
</gene>